<evidence type="ECO:0008006" key="2">
    <source>
        <dbReference type="Google" id="ProtNLM"/>
    </source>
</evidence>
<dbReference type="Pfam" id="PF05014">
    <property type="entry name" value="Nuc_deoxyrib_tr"/>
    <property type="match status" value="1"/>
</dbReference>
<accession>A0A3B0R318</accession>
<dbReference type="Gene3D" id="3.40.50.450">
    <property type="match status" value="1"/>
</dbReference>
<evidence type="ECO:0000313" key="1">
    <source>
        <dbReference type="EMBL" id="VAV86067.1"/>
    </source>
</evidence>
<gene>
    <name evidence="1" type="ORF">MNBD_BACTEROID02-206</name>
</gene>
<protein>
    <recommendedName>
        <fullName evidence="2">Nucleoside 2-deoxyribosyltransferase</fullName>
    </recommendedName>
</protein>
<proteinExistence type="predicted"/>
<dbReference type="EMBL" id="UOEB01000286">
    <property type="protein sequence ID" value="VAV86067.1"/>
    <property type="molecule type" value="Genomic_DNA"/>
</dbReference>
<reference evidence="1" key="1">
    <citation type="submission" date="2018-06" db="EMBL/GenBank/DDBJ databases">
        <authorList>
            <person name="Zhirakovskaya E."/>
        </authorList>
    </citation>
    <scope>NUCLEOTIDE SEQUENCE</scope>
</reference>
<dbReference type="AlphaFoldDB" id="A0A3B0R318"/>
<sequence>MKTAYFGISKSNRVNFDKEINQLKKCLAKYSIELLVFVDKYEFTSDQEKEMMSIAFKEIDNSRFLIIELSKKAIGVGIEVGYAYAKQKPIIYIKQKNANHSTTVGGCTDYIIEYENEFHLSEEIEKIINKDSSLHSE</sequence>
<organism evidence="1">
    <name type="scientific">hydrothermal vent metagenome</name>
    <dbReference type="NCBI Taxonomy" id="652676"/>
    <lineage>
        <taxon>unclassified sequences</taxon>
        <taxon>metagenomes</taxon>
        <taxon>ecological metagenomes</taxon>
    </lineage>
</organism>
<dbReference type="SUPFAM" id="SSF52309">
    <property type="entry name" value="N-(deoxy)ribosyltransferase-like"/>
    <property type="match status" value="1"/>
</dbReference>
<dbReference type="InterPro" id="IPR007710">
    <property type="entry name" value="Nucleoside_deoxyribTrfase"/>
</dbReference>
<name>A0A3B0R318_9ZZZZ</name>